<evidence type="ECO:0000256" key="6">
    <source>
        <dbReference type="ARBA" id="ARBA00023306"/>
    </source>
</evidence>
<name>A0A1B8B4F6_FUSPO</name>
<protein>
    <recommendedName>
        <fullName evidence="8">Telomere-associated protein Rif1 N-terminal domain-containing protein</fullName>
    </recommendedName>
</protein>
<feature type="compositionally biased region" description="Basic and acidic residues" evidence="7">
    <location>
        <begin position="1715"/>
        <end position="1725"/>
    </location>
</feature>
<feature type="compositionally biased region" description="Polar residues" evidence="7">
    <location>
        <begin position="1653"/>
        <end position="1666"/>
    </location>
</feature>
<dbReference type="GO" id="GO:0000723">
    <property type="term" value="P:telomere maintenance"/>
    <property type="evidence" value="ECO:0007669"/>
    <property type="project" value="TreeGrafter"/>
</dbReference>
<evidence type="ECO:0000256" key="4">
    <source>
        <dbReference type="ARBA" id="ARBA00022895"/>
    </source>
</evidence>
<dbReference type="PANTHER" id="PTHR22928">
    <property type="entry name" value="TELOMERE-ASSOCIATED PROTEIN RIF1"/>
    <property type="match status" value="1"/>
</dbReference>
<gene>
    <name evidence="9" type="ORF">FPOA_01554</name>
</gene>
<dbReference type="OrthoDB" id="5399929at2759"/>
<feature type="compositionally biased region" description="Polar residues" evidence="7">
    <location>
        <begin position="1310"/>
        <end position="1333"/>
    </location>
</feature>
<feature type="region of interest" description="Disordered" evidence="7">
    <location>
        <begin position="1687"/>
        <end position="1725"/>
    </location>
</feature>
<dbReference type="STRING" id="36050.A0A1B8B4F6"/>
<comment type="subcellular location">
    <subcellularLocation>
        <location evidence="2">Chromosome</location>
        <location evidence="2">Telomere</location>
    </subcellularLocation>
    <subcellularLocation>
        <location evidence="1">Nucleus</location>
    </subcellularLocation>
</comment>
<feature type="compositionally biased region" description="Polar residues" evidence="7">
    <location>
        <begin position="1"/>
        <end position="11"/>
    </location>
</feature>
<feature type="compositionally biased region" description="Basic residues" evidence="7">
    <location>
        <begin position="1345"/>
        <end position="1359"/>
    </location>
</feature>
<feature type="compositionally biased region" description="Polar residues" evidence="7">
    <location>
        <begin position="1571"/>
        <end position="1588"/>
    </location>
</feature>
<evidence type="ECO:0000256" key="7">
    <source>
        <dbReference type="SAM" id="MobiDB-lite"/>
    </source>
</evidence>
<dbReference type="GO" id="GO:0140445">
    <property type="term" value="C:chromosome, telomeric repeat region"/>
    <property type="evidence" value="ECO:0007669"/>
    <property type="project" value="TreeGrafter"/>
</dbReference>
<organism evidence="9 10">
    <name type="scientific">Fusarium poae</name>
    <dbReference type="NCBI Taxonomy" id="36050"/>
    <lineage>
        <taxon>Eukaryota</taxon>
        <taxon>Fungi</taxon>
        <taxon>Dikarya</taxon>
        <taxon>Ascomycota</taxon>
        <taxon>Pezizomycotina</taxon>
        <taxon>Sordariomycetes</taxon>
        <taxon>Hypocreomycetidae</taxon>
        <taxon>Hypocreales</taxon>
        <taxon>Nectriaceae</taxon>
        <taxon>Fusarium</taxon>
    </lineage>
</organism>
<dbReference type="PANTHER" id="PTHR22928:SF3">
    <property type="entry name" value="TELOMERE-ASSOCIATED PROTEIN RIF1"/>
    <property type="match status" value="1"/>
</dbReference>
<evidence type="ECO:0000313" key="10">
    <source>
        <dbReference type="Proteomes" id="UP000091967"/>
    </source>
</evidence>
<keyword evidence="10" id="KW-1185">Reference proteome</keyword>
<proteinExistence type="predicted"/>
<dbReference type="Proteomes" id="UP000091967">
    <property type="component" value="Unassembled WGS sequence"/>
</dbReference>
<feature type="region of interest" description="Disordered" evidence="7">
    <location>
        <begin position="1"/>
        <end position="102"/>
    </location>
</feature>
<keyword evidence="3" id="KW-0158">Chromosome</keyword>
<feature type="compositionally biased region" description="Basic and acidic residues" evidence="7">
    <location>
        <begin position="1200"/>
        <end position="1214"/>
    </location>
</feature>
<accession>A0A1B8B4F6</accession>
<dbReference type="GO" id="GO:0005634">
    <property type="term" value="C:nucleus"/>
    <property type="evidence" value="ECO:0007669"/>
    <property type="project" value="UniProtKB-SubCell"/>
</dbReference>
<feature type="compositionally biased region" description="Polar residues" evidence="7">
    <location>
        <begin position="1614"/>
        <end position="1632"/>
    </location>
</feature>
<feature type="compositionally biased region" description="Basic and acidic residues" evidence="7">
    <location>
        <begin position="1603"/>
        <end position="1613"/>
    </location>
</feature>
<evidence type="ECO:0000256" key="1">
    <source>
        <dbReference type="ARBA" id="ARBA00004123"/>
    </source>
</evidence>
<keyword evidence="6" id="KW-0131">Cell cycle</keyword>
<dbReference type="InterPro" id="IPR022031">
    <property type="entry name" value="Rif1_N"/>
</dbReference>
<evidence type="ECO:0000259" key="8">
    <source>
        <dbReference type="Pfam" id="PF12231"/>
    </source>
</evidence>
<evidence type="ECO:0000256" key="5">
    <source>
        <dbReference type="ARBA" id="ARBA00023242"/>
    </source>
</evidence>
<feature type="region of interest" description="Disordered" evidence="7">
    <location>
        <begin position="1129"/>
        <end position="1429"/>
    </location>
</feature>
<feature type="region of interest" description="Disordered" evidence="7">
    <location>
        <begin position="1474"/>
        <end position="1668"/>
    </location>
</feature>
<dbReference type="EMBL" id="LYXU01000001">
    <property type="protein sequence ID" value="OBS27612.1"/>
    <property type="molecule type" value="Genomic_DNA"/>
</dbReference>
<feature type="compositionally biased region" description="Basic and acidic residues" evidence="7">
    <location>
        <begin position="1474"/>
        <end position="1483"/>
    </location>
</feature>
<feature type="domain" description="Telomere-associated protein Rif1 N-terminal" evidence="8">
    <location>
        <begin position="152"/>
        <end position="521"/>
    </location>
</feature>
<reference evidence="9 10" key="1">
    <citation type="submission" date="2016-06" db="EMBL/GenBank/DDBJ databases">
        <title>Living apart together: crosstalk between the core and supernumerary genomes in a fungal plant pathogen.</title>
        <authorList>
            <person name="Vanheule A."/>
            <person name="Audenaert K."/>
            <person name="Warris S."/>
            <person name="Van De Geest H."/>
            <person name="Schijlen E."/>
            <person name="Hofte M."/>
            <person name="De Saeger S."/>
            <person name="Haesaert G."/>
            <person name="Waalwijk C."/>
            <person name="Van Der Lee T."/>
        </authorList>
    </citation>
    <scope>NUCLEOTIDE SEQUENCE [LARGE SCALE GENOMIC DNA]</scope>
    <source>
        <strain evidence="9 10">2516</strain>
    </source>
</reference>
<comment type="caution">
    <text evidence="9">The sequence shown here is derived from an EMBL/GenBank/DDBJ whole genome shotgun (WGS) entry which is preliminary data.</text>
</comment>
<feature type="compositionally biased region" description="Low complexity" evidence="7">
    <location>
        <begin position="49"/>
        <end position="68"/>
    </location>
</feature>
<keyword evidence="5" id="KW-0539">Nucleus</keyword>
<dbReference type="OMA" id="FMTPPHL"/>
<sequence length="1773" mass="196676">MASSAQASTTLDELPARPPTPPRESLTDKADLMKASANRPFDPRLSLQTPPGANTPTSTGATNSGSTSRRSRKKVEWSSHTEYKDPPDLEASRFFKSSPITTPSAASLRPIKGILKPSPSPNPLVSSLNGQPNGLSHQASIAEMLDSTIKQLAGSDRDSRLDAYMMLSRALKASNNLPDRVALQGKMSLFMSFIERDVKSKNEKGTADSSLVNHALNLLTTFLHFPAIASTLTSDFGIFIIDHCIRSFSDPALTKDLARHLMQVAAFQSFSSKVMSSDRVGRLITSLHNIEDHLTGKSIIMGRIQIYKRLVKQSRIHMAVYTDWLEDMFTDMLSTVRDIRAQAISLGTEAGFALRNEKNVMRKVTEILQSPDDKTTYIQFYIRKLEEMFKEKESASIVPQIWSVVTLYLQCPISRWVYFAPWFKLAQDSFNAADLHTKQEANHAWNRYVYLSITSNKMVAKSLAPLGQPLTSQLRRKITSKQSEEALKLRRTVLGGVCNLCYYAFRPSNDMQWIDSAWDLVLQPLVGQLLSLDGTSEPLADSVTQASRIVAGLLDISTPRSWKDDRIRDSALISPDELPSIDSRWTRRNSERVFGLVGPILKRKFTDLANPESLTYRLWKAFAGSIAVASAKDIKVADETGRFIAYSFDLLSDIWTKGVSKESESSGAKFLSSVQHFVEILVRNLGLLSFTEKKLSMYVANTFEAVVTLSTRLDRTDKSGGMVQIPLLHLFSMLSSKPPGIADDDNLAECFLSVFAPFFHDKPTRARIELSREMLRLLPRDTLSPYGPWILTAQNIGSLLDQNTISSSSHPPSSDKLLGPEYREIVSLLERGLVSHPSLPEERWFSLYNLISHHIVQECGDAGRALGLIEPLAKIITDNFFEGSGRSNETALSVAIALFTAAKLPRNRQAVEAARRRLWGAPPTASRSSSFDPFQYLYQLQGQSMKFFYDNETEGIDEKMVAYFKAVDTFIVTGFSQNGMKILPKLQVGLSFWIQDEKAHKSLRSDSPVSEPVRSLWDNICTQLSTLGSLEKKDLDAIEPLISAAFRSRHRHVVNKMAETWNALVKDEESLDCSESLKSIIASLRPTVDVLYPGLEEPSGDFGAQVQSFVDSQDDLSFVALSSAKSTGPDVAKAISPAPSMTPISMRGPITRKRRRDATPESAVKTRSAKRTTTPRLRHDNSQIQFAPIVSSPLAGESQHLTERQMEVRQRQEENAGLYSDIRSSPRPGSRAATEEGPKDSAAQKPGNLETTPERKASYEEFITSTPTPRRGLALHLEGINDPPSSPPEPRRNPLLSEIQTRSKARDSMESWQFSSPPGSPSIDLQATKTQPEAETPTKSNSSAKNKRSKRRGRKSRSSWKRDNASSSPVDQDLTEEVSVLSDTHLTQNMEDAEEDKAVTPTRNQAGDPQQLRGTPKSGEDEFVDAQTSPIDVPDNAALTVAQKQAPNQNLESSFALSEGDESSFMRFVVELESRPQHDREQFKSVSVSPENKKRGSPPACIEVQGDTSSEEEQVITKQPSPAEVIPSTPVDVASEISELPTTNPRGSERKRKRSTHSVETRSKRRRSTKLSGQEQVGNSQPTSQEPNSPIPTVRRSSRRNAGLKDKELRNQKTEASPTKKSKRSSVSQAPQTRSTHTDTRDGGDTDEELMSQLVTESIAASQSQELDVKIPDAVVEDSMEVLEVEEAAPTEELAAENREGSVEETQDAVAAQGETKEEVSSEVKPDLIMETLRGGLKQLQGAALSRDEVYRLEDMLMDMKRELFEAERRGRL</sequence>
<feature type="compositionally biased region" description="Basic and acidic residues" evidence="7">
    <location>
        <begin position="74"/>
        <end position="93"/>
    </location>
</feature>
<keyword evidence="4" id="KW-0779">Telomere</keyword>
<evidence type="ECO:0000313" key="9">
    <source>
        <dbReference type="EMBL" id="OBS27612.1"/>
    </source>
</evidence>
<evidence type="ECO:0000256" key="3">
    <source>
        <dbReference type="ARBA" id="ARBA00022454"/>
    </source>
</evidence>
<feature type="compositionally biased region" description="Polar residues" evidence="7">
    <location>
        <begin position="1381"/>
        <end position="1390"/>
    </location>
</feature>
<evidence type="ECO:0000256" key="2">
    <source>
        <dbReference type="ARBA" id="ARBA00004574"/>
    </source>
</evidence>
<dbReference type="Pfam" id="PF12231">
    <property type="entry name" value="Rif1_N"/>
    <property type="match status" value="1"/>
</dbReference>